<name>A0A6G0TY29_APHGL</name>
<dbReference type="AlphaFoldDB" id="A0A6G0TY29"/>
<protein>
    <recommendedName>
        <fullName evidence="3">RNA-directed DNA polymerase</fullName>
    </recommendedName>
</protein>
<proteinExistence type="predicted"/>
<dbReference type="OrthoDB" id="6618980at2759"/>
<evidence type="ECO:0000313" key="1">
    <source>
        <dbReference type="EMBL" id="KAE9541166.1"/>
    </source>
</evidence>
<evidence type="ECO:0008006" key="3">
    <source>
        <dbReference type="Google" id="ProtNLM"/>
    </source>
</evidence>
<gene>
    <name evidence="1" type="ORF">AGLY_004411</name>
</gene>
<sequence length="204" mass="24235">MTNWYDKWRIKINQNQSSHTTFTLKKEVCPTVTLNNTTIPTSDTIKYLGLNLDKRLTWKNYIRTKRLTLNARMRMLSPLISKNNKTNIKVKLLIYKTFLKLIWTYGIQFWGSAKISNTNKIQIFQNLALRRLSNAPPYVSNLTLHNDFCMKTINEEAQSFYLRFRMRLLSHQNPLIKNLSSLTLPGNQRRRLKKKWCRDLQLPI</sequence>
<dbReference type="Proteomes" id="UP000475862">
    <property type="component" value="Unassembled WGS sequence"/>
</dbReference>
<reference evidence="1 2" key="1">
    <citation type="submission" date="2019-08" db="EMBL/GenBank/DDBJ databases">
        <title>The genome of the soybean aphid Biotype 1, its phylome, world population structure and adaptation to the North American continent.</title>
        <authorList>
            <person name="Giordano R."/>
            <person name="Donthu R.K."/>
            <person name="Hernandez A.G."/>
            <person name="Wright C.L."/>
            <person name="Zimin A.V."/>
        </authorList>
    </citation>
    <scope>NUCLEOTIDE SEQUENCE [LARGE SCALE GENOMIC DNA]</scope>
    <source>
        <tissue evidence="1">Whole aphids</tissue>
    </source>
</reference>
<evidence type="ECO:0000313" key="2">
    <source>
        <dbReference type="Proteomes" id="UP000475862"/>
    </source>
</evidence>
<keyword evidence="2" id="KW-1185">Reference proteome</keyword>
<organism evidence="1 2">
    <name type="scientific">Aphis glycines</name>
    <name type="common">Soybean aphid</name>
    <dbReference type="NCBI Taxonomy" id="307491"/>
    <lineage>
        <taxon>Eukaryota</taxon>
        <taxon>Metazoa</taxon>
        <taxon>Ecdysozoa</taxon>
        <taxon>Arthropoda</taxon>
        <taxon>Hexapoda</taxon>
        <taxon>Insecta</taxon>
        <taxon>Pterygota</taxon>
        <taxon>Neoptera</taxon>
        <taxon>Paraneoptera</taxon>
        <taxon>Hemiptera</taxon>
        <taxon>Sternorrhyncha</taxon>
        <taxon>Aphidomorpha</taxon>
        <taxon>Aphidoidea</taxon>
        <taxon>Aphididae</taxon>
        <taxon>Aphidini</taxon>
        <taxon>Aphis</taxon>
        <taxon>Aphis</taxon>
    </lineage>
</organism>
<dbReference type="EMBL" id="VYZN01000013">
    <property type="protein sequence ID" value="KAE9541166.1"/>
    <property type="molecule type" value="Genomic_DNA"/>
</dbReference>
<accession>A0A6G0TY29</accession>
<comment type="caution">
    <text evidence="1">The sequence shown here is derived from an EMBL/GenBank/DDBJ whole genome shotgun (WGS) entry which is preliminary data.</text>
</comment>